<dbReference type="InterPro" id="IPR002508">
    <property type="entry name" value="MurNAc-LAA_cat"/>
</dbReference>
<dbReference type="CDD" id="cd02696">
    <property type="entry name" value="MurNAc-LAA"/>
    <property type="match status" value="1"/>
</dbReference>
<proteinExistence type="predicted"/>
<accession>A0A1W1BDP5</accession>
<evidence type="ECO:0000256" key="1">
    <source>
        <dbReference type="ARBA" id="ARBA00022801"/>
    </source>
</evidence>
<dbReference type="PROSITE" id="PS51257">
    <property type="entry name" value="PROKAR_LIPOPROTEIN"/>
    <property type="match status" value="1"/>
</dbReference>
<dbReference type="EMBL" id="FPHI01000004">
    <property type="protein sequence ID" value="SFV51613.1"/>
    <property type="molecule type" value="Genomic_DNA"/>
</dbReference>
<protein>
    <submittedName>
        <fullName evidence="3">N-acetylmuramoyl-L-alanine amidase</fullName>
        <ecNumber evidence="3">3.5.1.28</ecNumber>
    </submittedName>
</protein>
<feature type="domain" description="MurNAc-LAA" evidence="2">
    <location>
        <begin position="87"/>
        <end position="244"/>
    </location>
</feature>
<dbReference type="SUPFAM" id="SSF53187">
    <property type="entry name" value="Zn-dependent exopeptidases"/>
    <property type="match status" value="1"/>
</dbReference>
<dbReference type="GO" id="GO:0009253">
    <property type="term" value="P:peptidoglycan catabolic process"/>
    <property type="evidence" value="ECO:0007669"/>
    <property type="project" value="InterPro"/>
</dbReference>
<dbReference type="SMART" id="SM00646">
    <property type="entry name" value="Ami_3"/>
    <property type="match status" value="1"/>
</dbReference>
<evidence type="ECO:0000313" key="3">
    <source>
        <dbReference type="EMBL" id="SFV51613.1"/>
    </source>
</evidence>
<dbReference type="AlphaFoldDB" id="A0A1W1BDP5"/>
<organism evidence="3">
    <name type="scientific">hydrothermal vent metagenome</name>
    <dbReference type="NCBI Taxonomy" id="652676"/>
    <lineage>
        <taxon>unclassified sequences</taxon>
        <taxon>metagenomes</taxon>
        <taxon>ecological metagenomes</taxon>
    </lineage>
</organism>
<dbReference type="Gene3D" id="3.40.630.40">
    <property type="entry name" value="Zn-dependent exopeptidases"/>
    <property type="match status" value="1"/>
</dbReference>
<dbReference type="EC" id="3.5.1.28" evidence="3"/>
<dbReference type="FunFam" id="3.40.630.40:FF:000005">
    <property type="entry name" value="N-acetylmuramoyl-L-alanine amidase (AmiA)"/>
    <property type="match status" value="1"/>
</dbReference>
<evidence type="ECO:0000259" key="2">
    <source>
        <dbReference type="SMART" id="SM00646"/>
    </source>
</evidence>
<gene>
    <name evidence="3" type="ORF">MNB_SV-3-872</name>
</gene>
<keyword evidence="1 3" id="KW-0378">Hydrolase</keyword>
<dbReference type="GO" id="GO:0008745">
    <property type="term" value="F:N-acetylmuramoyl-L-alanine amidase activity"/>
    <property type="evidence" value="ECO:0007669"/>
    <property type="project" value="UniProtKB-EC"/>
</dbReference>
<dbReference type="GO" id="GO:0030288">
    <property type="term" value="C:outer membrane-bounded periplasmic space"/>
    <property type="evidence" value="ECO:0007669"/>
    <property type="project" value="TreeGrafter"/>
</dbReference>
<name>A0A1W1BDP5_9ZZZZ</name>
<reference evidence="3" key="1">
    <citation type="submission" date="2016-10" db="EMBL/GenBank/DDBJ databases">
        <authorList>
            <person name="de Groot N.N."/>
        </authorList>
    </citation>
    <scope>NUCLEOTIDE SEQUENCE</scope>
</reference>
<dbReference type="PANTHER" id="PTHR30404">
    <property type="entry name" value="N-ACETYLMURAMOYL-L-ALANINE AMIDASE"/>
    <property type="match status" value="1"/>
</dbReference>
<sequence length="256" mass="28404">MIKIVLSIGLIFFLTGCFGPGIDRSGSVIVIDAGHGGHDTGAIGGGKREKDLVLQITQKLYKEFRSEGYRVYMTRGSDHFLKLGQRTRIADKKDAQVFISIHANAIADRSKFNTVEGIETYYLQKTRDAKSQRIAARENASVLQGTDSLSQDVIIDSVLNGPKIVESHKLAIDVQNNMVKNLKSEFNGVKDGGVRPAPFYVLVGASRPSILVEVGYITNPKERKRLFTSDYQEEIVEGIVTGVSRYIDNRKREINL</sequence>
<dbReference type="Pfam" id="PF01520">
    <property type="entry name" value="Amidase_3"/>
    <property type="match status" value="1"/>
</dbReference>
<dbReference type="PANTHER" id="PTHR30404:SF0">
    <property type="entry name" value="N-ACETYLMURAMOYL-L-ALANINE AMIDASE AMIC"/>
    <property type="match status" value="1"/>
</dbReference>
<dbReference type="InterPro" id="IPR050695">
    <property type="entry name" value="N-acetylmuramoyl_amidase_3"/>
</dbReference>